<gene>
    <name evidence="2" type="ORF">ACFQE6_04215</name>
</gene>
<evidence type="ECO:0000259" key="1">
    <source>
        <dbReference type="PROSITE" id="PS50846"/>
    </source>
</evidence>
<evidence type="ECO:0000313" key="3">
    <source>
        <dbReference type="Proteomes" id="UP001596383"/>
    </source>
</evidence>
<dbReference type="Proteomes" id="UP001596383">
    <property type="component" value="Unassembled WGS sequence"/>
</dbReference>
<dbReference type="AlphaFoldDB" id="A0ABD5SMH6"/>
<feature type="domain" description="HMA" evidence="1">
    <location>
        <begin position="2"/>
        <end position="66"/>
    </location>
</feature>
<organism evidence="2 3">
    <name type="scientific">Natrinema soli</name>
    <dbReference type="NCBI Taxonomy" id="1930624"/>
    <lineage>
        <taxon>Archaea</taxon>
        <taxon>Methanobacteriati</taxon>
        <taxon>Methanobacteriota</taxon>
        <taxon>Stenosarchaea group</taxon>
        <taxon>Halobacteria</taxon>
        <taxon>Halobacteriales</taxon>
        <taxon>Natrialbaceae</taxon>
        <taxon>Natrinema</taxon>
    </lineage>
</organism>
<name>A0ABD5SMH6_9EURY</name>
<proteinExistence type="predicted"/>
<dbReference type="Gene3D" id="3.30.70.100">
    <property type="match status" value="1"/>
</dbReference>
<accession>A0ABD5SMH6</accession>
<reference evidence="2 3" key="1">
    <citation type="journal article" date="2019" name="Int. J. Syst. Evol. Microbiol.">
        <title>The Global Catalogue of Microorganisms (GCM) 10K type strain sequencing project: providing services to taxonomists for standard genome sequencing and annotation.</title>
        <authorList>
            <consortium name="The Broad Institute Genomics Platform"/>
            <consortium name="The Broad Institute Genome Sequencing Center for Infectious Disease"/>
            <person name="Wu L."/>
            <person name="Ma J."/>
        </authorList>
    </citation>
    <scope>NUCLEOTIDE SEQUENCE [LARGE SCALE GENOMIC DNA]</scope>
    <source>
        <strain evidence="2 3">LMG 29247</strain>
    </source>
</reference>
<sequence>MDEYTLEVPDMTCEGCEIVITGAVTALPGVGRVDADAANGRVTINGDPSAKPDVRNAIERAGYDVLE</sequence>
<protein>
    <submittedName>
        <fullName evidence="2">Heavy-metal-associated domain-containing protein</fullName>
    </submittedName>
</protein>
<dbReference type="InterPro" id="IPR006121">
    <property type="entry name" value="HMA_dom"/>
</dbReference>
<keyword evidence="3" id="KW-1185">Reference proteome</keyword>
<dbReference type="PROSITE" id="PS50846">
    <property type="entry name" value="HMA_2"/>
    <property type="match status" value="1"/>
</dbReference>
<dbReference type="RefSeq" id="WP_273737351.1">
    <property type="nucleotide sequence ID" value="NZ_JAQIVI010000066.1"/>
</dbReference>
<dbReference type="InterPro" id="IPR036163">
    <property type="entry name" value="HMA_dom_sf"/>
</dbReference>
<dbReference type="SUPFAM" id="SSF55008">
    <property type="entry name" value="HMA, heavy metal-associated domain"/>
    <property type="match status" value="1"/>
</dbReference>
<dbReference type="Pfam" id="PF00403">
    <property type="entry name" value="HMA"/>
    <property type="match status" value="1"/>
</dbReference>
<evidence type="ECO:0000313" key="2">
    <source>
        <dbReference type="EMBL" id="MFC6764275.1"/>
    </source>
</evidence>
<dbReference type="CDD" id="cd00371">
    <property type="entry name" value="HMA"/>
    <property type="match status" value="1"/>
</dbReference>
<dbReference type="EMBL" id="JBHSWV010000066">
    <property type="protein sequence ID" value="MFC6764275.1"/>
    <property type="molecule type" value="Genomic_DNA"/>
</dbReference>
<comment type="caution">
    <text evidence="2">The sequence shown here is derived from an EMBL/GenBank/DDBJ whole genome shotgun (WGS) entry which is preliminary data.</text>
</comment>